<evidence type="ECO:0000256" key="5">
    <source>
        <dbReference type="ARBA" id="ARBA00022884"/>
    </source>
</evidence>
<evidence type="ECO:0000313" key="10">
    <source>
        <dbReference type="EMBL" id="KAK2195312.1"/>
    </source>
</evidence>
<accession>A0AAD9UN20</accession>
<dbReference type="KEGG" id="bdw:94337284"/>
<dbReference type="GO" id="GO:0005634">
    <property type="term" value="C:nucleus"/>
    <property type="evidence" value="ECO:0007669"/>
    <property type="project" value="UniProtKB-SubCell"/>
</dbReference>
<protein>
    <submittedName>
        <fullName evidence="10">Bifunctional Ribosomal protein L5 eukaryotic-L18 archaeal/Ribosomal protein L5 eukaryotic</fullName>
    </submittedName>
</protein>
<reference evidence="10" key="1">
    <citation type="journal article" date="2023" name="Nat. Microbiol.">
        <title>Babesia duncani multi-omics identifies virulence factors and drug targets.</title>
        <authorList>
            <person name="Singh P."/>
            <person name="Lonardi S."/>
            <person name="Liang Q."/>
            <person name="Vydyam P."/>
            <person name="Khabirova E."/>
            <person name="Fang T."/>
            <person name="Gihaz S."/>
            <person name="Thekkiniath J."/>
            <person name="Munshi M."/>
            <person name="Abel S."/>
            <person name="Ciampossin L."/>
            <person name="Batugedara G."/>
            <person name="Gupta M."/>
            <person name="Lu X.M."/>
            <person name="Lenz T."/>
            <person name="Chakravarty S."/>
            <person name="Cornillot E."/>
            <person name="Hu Y."/>
            <person name="Ma W."/>
            <person name="Gonzalez L.M."/>
            <person name="Sanchez S."/>
            <person name="Estrada K."/>
            <person name="Sanchez-Flores A."/>
            <person name="Montero E."/>
            <person name="Harb O.S."/>
            <person name="Le Roch K.G."/>
            <person name="Mamoun C.B."/>
        </authorList>
    </citation>
    <scope>NUCLEOTIDE SEQUENCE</scope>
    <source>
        <strain evidence="10">WA1</strain>
    </source>
</reference>
<evidence type="ECO:0000256" key="2">
    <source>
        <dbReference type="ARBA" id="ARBA00004496"/>
    </source>
</evidence>
<dbReference type="Pfam" id="PF17144">
    <property type="entry name" value="Ribosomal_L5e"/>
    <property type="match status" value="1"/>
</dbReference>
<dbReference type="GeneID" id="94337284"/>
<dbReference type="GO" id="GO:0000027">
    <property type="term" value="P:ribosomal large subunit assembly"/>
    <property type="evidence" value="ECO:0007669"/>
    <property type="project" value="TreeGrafter"/>
</dbReference>
<evidence type="ECO:0000256" key="3">
    <source>
        <dbReference type="ARBA" id="ARBA00007116"/>
    </source>
</evidence>
<evidence type="ECO:0000256" key="6">
    <source>
        <dbReference type="ARBA" id="ARBA00022980"/>
    </source>
</evidence>
<evidence type="ECO:0000256" key="7">
    <source>
        <dbReference type="ARBA" id="ARBA00023242"/>
    </source>
</evidence>
<dbReference type="GO" id="GO:0006412">
    <property type="term" value="P:translation"/>
    <property type="evidence" value="ECO:0007669"/>
    <property type="project" value="InterPro"/>
</dbReference>
<organism evidence="10 11">
    <name type="scientific">Babesia duncani</name>
    <dbReference type="NCBI Taxonomy" id="323732"/>
    <lineage>
        <taxon>Eukaryota</taxon>
        <taxon>Sar</taxon>
        <taxon>Alveolata</taxon>
        <taxon>Apicomplexa</taxon>
        <taxon>Aconoidasida</taxon>
        <taxon>Piroplasmida</taxon>
        <taxon>Babesiidae</taxon>
        <taxon>Babesia</taxon>
    </lineage>
</organism>
<dbReference type="RefSeq" id="XP_067802155.1">
    <property type="nucleotide sequence ID" value="XM_067948004.1"/>
</dbReference>
<evidence type="ECO:0000259" key="9">
    <source>
        <dbReference type="Pfam" id="PF14204"/>
    </source>
</evidence>
<dbReference type="HAMAP" id="MF_01337_A">
    <property type="entry name" value="Ribosomal_uL18_A"/>
    <property type="match status" value="1"/>
</dbReference>
<feature type="domain" description="Large ribosomal subunit protein uL18 C-terminal eukaryotes" evidence="9">
    <location>
        <begin position="239"/>
        <end position="299"/>
    </location>
</feature>
<keyword evidence="6 10" id="KW-0689">Ribosomal protein</keyword>
<dbReference type="Pfam" id="PF14204">
    <property type="entry name" value="Ribosomal_L18_c"/>
    <property type="match status" value="1"/>
</dbReference>
<dbReference type="InterPro" id="IPR025607">
    <property type="entry name" value="Ribosomal_uL18_C_euk"/>
</dbReference>
<gene>
    <name evidence="10" type="ORF">BdWA1_002987</name>
</gene>
<comment type="caution">
    <text evidence="10">The sequence shown here is derived from an EMBL/GenBank/DDBJ whole genome shotgun (WGS) entry which is preliminary data.</text>
</comment>
<dbReference type="InterPro" id="IPR005485">
    <property type="entry name" value="Rbsml_uL18_euk_arch"/>
</dbReference>
<keyword evidence="7" id="KW-0539">Nucleus</keyword>
<dbReference type="AlphaFoldDB" id="A0AAD9UN20"/>
<dbReference type="GO" id="GO:0008097">
    <property type="term" value="F:5S rRNA binding"/>
    <property type="evidence" value="ECO:0007669"/>
    <property type="project" value="InterPro"/>
</dbReference>
<keyword evidence="11" id="KW-1185">Reference proteome</keyword>
<name>A0AAD9UN20_9APIC</name>
<comment type="similarity">
    <text evidence="3">Belongs to the universal ribosomal protein uL18 family.</text>
</comment>
<dbReference type="SUPFAM" id="SSF53137">
    <property type="entry name" value="Translational machinery components"/>
    <property type="match status" value="1"/>
</dbReference>
<dbReference type="CDD" id="cd00432">
    <property type="entry name" value="Ribosomal_L18_L5e"/>
    <property type="match status" value="1"/>
</dbReference>
<sequence>MGFVRVLKSRAYFKRFQVKYRRRREGKTDYYARRKLVAQYKNKYDSQKYRFVVRFTNKRIICQIVSSTIIGDKVHAAADSSELPNYGIKIGLTNYAAAYCTGLLVARRLLAKLKLDTQFVGVEKADGQTFHIEEEDNERRPFKALLDVGVRIVTTGNRMFGALKGACDGGLHIPHNEKRFPGYSVDEDKNVTYDAEFHRSRIFGLHVAEYMRHLQENDPETYKRHFSCYIKAGIGADDIEAMYTKAHAAIRAKPVLEKKPKKEVKRQIKGHTIFTSKGSYVRNKKLTKEQRRERVKQKMLLCMQEQ</sequence>
<evidence type="ECO:0000313" key="11">
    <source>
        <dbReference type="Proteomes" id="UP001214638"/>
    </source>
</evidence>
<dbReference type="GO" id="GO:0003735">
    <property type="term" value="F:structural constituent of ribosome"/>
    <property type="evidence" value="ECO:0007669"/>
    <property type="project" value="InterPro"/>
</dbReference>
<keyword evidence="4" id="KW-0963">Cytoplasm</keyword>
<dbReference type="Proteomes" id="UP001214638">
    <property type="component" value="Unassembled WGS sequence"/>
</dbReference>
<evidence type="ECO:0000256" key="8">
    <source>
        <dbReference type="ARBA" id="ARBA00023274"/>
    </source>
</evidence>
<dbReference type="Gene3D" id="3.30.420.100">
    <property type="match status" value="1"/>
</dbReference>
<evidence type="ECO:0000256" key="1">
    <source>
        <dbReference type="ARBA" id="ARBA00004123"/>
    </source>
</evidence>
<comment type="subcellular location">
    <subcellularLocation>
        <location evidence="2">Cytoplasm</location>
    </subcellularLocation>
    <subcellularLocation>
        <location evidence="1">Nucleus</location>
    </subcellularLocation>
</comment>
<dbReference type="InterPro" id="IPR057268">
    <property type="entry name" value="Ribosomal_L18"/>
</dbReference>
<proteinExistence type="inferred from homology"/>
<dbReference type="FunFam" id="3.30.420.100:FF:000002">
    <property type="entry name" value="60S ribosomal protein L5"/>
    <property type="match status" value="1"/>
</dbReference>
<dbReference type="PANTHER" id="PTHR23410">
    <property type="entry name" value="RIBOSOMAL PROTEIN L5-RELATED"/>
    <property type="match status" value="1"/>
</dbReference>
<dbReference type="PRINTS" id="PR00058">
    <property type="entry name" value="RIBOSOMALL5"/>
</dbReference>
<dbReference type="PANTHER" id="PTHR23410:SF12">
    <property type="entry name" value="LARGE RIBOSOMAL SUBUNIT PROTEIN UL18"/>
    <property type="match status" value="1"/>
</dbReference>
<dbReference type="EMBL" id="JALLKP010000004">
    <property type="protein sequence ID" value="KAK2195312.1"/>
    <property type="molecule type" value="Genomic_DNA"/>
</dbReference>
<dbReference type="GO" id="GO:0022625">
    <property type="term" value="C:cytosolic large ribosomal subunit"/>
    <property type="evidence" value="ECO:0007669"/>
    <property type="project" value="TreeGrafter"/>
</dbReference>
<keyword evidence="8" id="KW-0687">Ribonucleoprotein</keyword>
<evidence type="ECO:0000256" key="4">
    <source>
        <dbReference type="ARBA" id="ARBA00022490"/>
    </source>
</evidence>
<keyword evidence="5" id="KW-0694">RNA-binding</keyword>